<accession>A0A5C3QEP1</accession>
<dbReference type="EMBL" id="ML178832">
    <property type="protein sequence ID" value="TFK99657.1"/>
    <property type="molecule type" value="Genomic_DNA"/>
</dbReference>
<evidence type="ECO:0000313" key="2">
    <source>
        <dbReference type="Proteomes" id="UP000305067"/>
    </source>
</evidence>
<name>A0A5C3QEP1_9AGAR</name>
<dbReference type="Proteomes" id="UP000305067">
    <property type="component" value="Unassembled WGS sequence"/>
</dbReference>
<organism evidence="1 2">
    <name type="scientific">Pterulicium gracile</name>
    <dbReference type="NCBI Taxonomy" id="1884261"/>
    <lineage>
        <taxon>Eukaryota</taxon>
        <taxon>Fungi</taxon>
        <taxon>Dikarya</taxon>
        <taxon>Basidiomycota</taxon>
        <taxon>Agaricomycotina</taxon>
        <taxon>Agaricomycetes</taxon>
        <taxon>Agaricomycetidae</taxon>
        <taxon>Agaricales</taxon>
        <taxon>Pleurotineae</taxon>
        <taxon>Pterulaceae</taxon>
        <taxon>Pterulicium</taxon>
    </lineage>
</organism>
<keyword evidence="2" id="KW-1185">Reference proteome</keyword>
<sequence>MSVSSQTSSNHRSALGIKPSRPFLTIRHAMSSLLAKYPPPPPSILWRVSTDPRQHDSQAEIRVTRRFFDRTVRICSSGDSQRNRESQNPVRASVRCAIATRR</sequence>
<protein>
    <submittedName>
        <fullName evidence="1">Uncharacterized protein</fullName>
    </submittedName>
</protein>
<dbReference type="AlphaFoldDB" id="A0A5C3QEP1"/>
<evidence type="ECO:0000313" key="1">
    <source>
        <dbReference type="EMBL" id="TFK99657.1"/>
    </source>
</evidence>
<proteinExistence type="predicted"/>
<gene>
    <name evidence="1" type="ORF">BDV98DRAFT_657144</name>
</gene>
<reference evidence="1 2" key="1">
    <citation type="journal article" date="2019" name="Nat. Ecol. Evol.">
        <title>Megaphylogeny resolves global patterns of mushroom evolution.</title>
        <authorList>
            <person name="Varga T."/>
            <person name="Krizsan K."/>
            <person name="Foldi C."/>
            <person name="Dima B."/>
            <person name="Sanchez-Garcia M."/>
            <person name="Sanchez-Ramirez S."/>
            <person name="Szollosi G.J."/>
            <person name="Szarkandi J.G."/>
            <person name="Papp V."/>
            <person name="Albert L."/>
            <person name="Andreopoulos W."/>
            <person name="Angelini C."/>
            <person name="Antonin V."/>
            <person name="Barry K.W."/>
            <person name="Bougher N.L."/>
            <person name="Buchanan P."/>
            <person name="Buyck B."/>
            <person name="Bense V."/>
            <person name="Catcheside P."/>
            <person name="Chovatia M."/>
            <person name="Cooper J."/>
            <person name="Damon W."/>
            <person name="Desjardin D."/>
            <person name="Finy P."/>
            <person name="Geml J."/>
            <person name="Haridas S."/>
            <person name="Hughes K."/>
            <person name="Justo A."/>
            <person name="Karasinski D."/>
            <person name="Kautmanova I."/>
            <person name="Kiss B."/>
            <person name="Kocsube S."/>
            <person name="Kotiranta H."/>
            <person name="LaButti K.M."/>
            <person name="Lechner B.E."/>
            <person name="Liimatainen K."/>
            <person name="Lipzen A."/>
            <person name="Lukacs Z."/>
            <person name="Mihaltcheva S."/>
            <person name="Morgado L.N."/>
            <person name="Niskanen T."/>
            <person name="Noordeloos M.E."/>
            <person name="Ohm R.A."/>
            <person name="Ortiz-Santana B."/>
            <person name="Ovrebo C."/>
            <person name="Racz N."/>
            <person name="Riley R."/>
            <person name="Savchenko A."/>
            <person name="Shiryaev A."/>
            <person name="Soop K."/>
            <person name="Spirin V."/>
            <person name="Szebenyi C."/>
            <person name="Tomsovsky M."/>
            <person name="Tulloss R.E."/>
            <person name="Uehling J."/>
            <person name="Grigoriev I.V."/>
            <person name="Vagvolgyi C."/>
            <person name="Papp T."/>
            <person name="Martin F.M."/>
            <person name="Miettinen O."/>
            <person name="Hibbett D.S."/>
            <person name="Nagy L.G."/>
        </authorList>
    </citation>
    <scope>NUCLEOTIDE SEQUENCE [LARGE SCALE GENOMIC DNA]</scope>
    <source>
        <strain evidence="1 2">CBS 309.79</strain>
    </source>
</reference>